<keyword evidence="3" id="KW-1185">Reference proteome</keyword>
<sequence length="331" mass="36776">MHRGRYSLLALHMLLPPAKNAVLVIASGIATPALHYGVQSDMAPDESAGLSRFPLSCLDTSNVVCNAASELRCLLLETHRLDVDTNGFHAAASCQHEAPRSARLVRQCGGLLLPDSRRCLEGSSVPAPSFCRRGVWRCLHQLFSAINDAMLRVEDLSVCLKANTSFEANKSPARTSEQRQQTLHNDLAYVHNLPIIGSATRQESFVVSFPRPIAWTWKPFSSRQHEAPRSARLVRRPGDLLLPDRRRRCEDSSVPAPSFCRLGSVELPPPAVLGHQRRQAARRLPKNCCCAFVSSRLSPPWSWLVRIEASTFTFMSEFLHTFSSLTFVLLS</sequence>
<feature type="signal peptide" evidence="1">
    <location>
        <begin position="1"/>
        <end position="20"/>
    </location>
</feature>
<comment type="caution">
    <text evidence="2">The sequence shown here is derived from an EMBL/GenBank/DDBJ whole genome shotgun (WGS) entry which is preliminary data.</text>
</comment>
<dbReference type="EMBL" id="JARKHS020003692">
    <property type="protein sequence ID" value="KAK8785298.1"/>
    <property type="molecule type" value="Genomic_DNA"/>
</dbReference>
<proteinExistence type="predicted"/>
<protein>
    <recommendedName>
        <fullName evidence="4">Secreted protein</fullName>
    </recommendedName>
</protein>
<evidence type="ECO:0000256" key="1">
    <source>
        <dbReference type="SAM" id="SignalP"/>
    </source>
</evidence>
<evidence type="ECO:0000313" key="2">
    <source>
        <dbReference type="EMBL" id="KAK8785298.1"/>
    </source>
</evidence>
<evidence type="ECO:0008006" key="4">
    <source>
        <dbReference type="Google" id="ProtNLM"/>
    </source>
</evidence>
<gene>
    <name evidence="2" type="ORF">V5799_008342</name>
</gene>
<feature type="chain" id="PRO_5042913809" description="Secreted protein" evidence="1">
    <location>
        <begin position="21"/>
        <end position="331"/>
    </location>
</feature>
<organism evidence="2 3">
    <name type="scientific">Amblyomma americanum</name>
    <name type="common">Lone star tick</name>
    <dbReference type="NCBI Taxonomy" id="6943"/>
    <lineage>
        <taxon>Eukaryota</taxon>
        <taxon>Metazoa</taxon>
        <taxon>Ecdysozoa</taxon>
        <taxon>Arthropoda</taxon>
        <taxon>Chelicerata</taxon>
        <taxon>Arachnida</taxon>
        <taxon>Acari</taxon>
        <taxon>Parasitiformes</taxon>
        <taxon>Ixodida</taxon>
        <taxon>Ixodoidea</taxon>
        <taxon>Ixodidae</taxon>
        <taxon>Amblyomminae</taxon>
        <taxon>Amblyomma</taxon>
    </lineage>
</organism>
<reference evidence="2 3" key="1">
    <citation type="journal article" date="2023" name="Arcadia Sci">
        <title>De novo assembly of a long-read Amblyomma americanum tick genome.</title>
        <authorList>
            <person name="Chou S."/>
            <person name="Poskanzer K.E."/>
            <person name="Rollins M."/>
            <person name="Thuy-Boun P.S."/>
        </authorList>
    </citation>
    <scope>NUCLEOTIDE SEQUENCE [LARGE SCALE GENOMIC DNA]</scope>
    <source>
        <strain evidence="2">F_SG_1</strain>
        <tissue evidence="2">Salivary glands</tissue>
    </source>
</reference>
<evidence type="ECO:0000313" key="3">
    <source>
        <dbReference type="Proteomes" id="UP001321473"/>
    </source>
</evidence>
<dbReference type="AlphaFoldDB" id="A0AAQ4FF59"/>
<name>A0AAQ4FF59_AMBAM</name>
<keyword evidence="1" id="KW-0732">Signal</keyword>
<accession>A0AAQ4FF59</accession>
<dbReference type="Proteomes" id="UP001321473">
    <property type="component" value="Unassembled WGS sequence"/>
</dbReference>